<dbReference type="PANTHER" id="PTHR33180:SF31">
    <property type="entry name" value="POLYPROTEIN PROTEIN"/>
    <property type="match status" value="1"/>
</dbReference>
<organism evidence="2 3">
    <name type="scientific">Solanum commersonii</name>
    <name type="common">Commerson's wild potato</name>
    <name type="synonym">Commerson's nightshade</name>
    <dbReference type="NCBI Taxonomy" id="4109"/>
    <lineage>
        <taxon>Eukaryota</taxon>
        <taxon>Viridiplantae</taxon>
        <taxon>Streptophyta</taxon>
        <taxon>Embryophyta</taxon>
        <taxon>Tracheophyta</taxon>
        <taxon>Spermatophyta</taxon>
        <taxon>Magnoliopsida</taxon>
        <taxon>eudicotyledons</taxon>
        <taxon>Gunneridae</taxon>
        <taxon>Pentapetalae</taxon>
        <taxon>asterids</taxon>
        <taxon>lamiids</taxon>
        <taxon>Solanales</taxon>
        <taxon>Solanaceae</taxon>
        <taxon>Solanoideae</taxon>
        <taxon>Solaneae</taxon>
        <taxon>Solanum</taxon>
    </lineage>
</organism>
<dbReference type="Proteomes" id="UP000824120">
    <property type="component" value="Chromosome 10"/>
</dbReference>
<keyword evidence="3" id="KW-1185">Reference proteome</keyword>
<name>A0A9J5WXK3_SOLCO</name>
<evidence type="ECO:0000313" key="2">
    <source>
        <dbReference type="EMBL" id="KAG5580506.1"/>
    </source>
</evidence>
<dbReference type="AlphaFoldDB" id="A0A9J5WXK3"/>
<evidence type="ECO:0000313" key="3">
    <source>
        <dbReference type="Proteomes" id="UP000824120"/>
    </source>
</evidence>
<protein>
    <recommendedName>
        <fullName evidence="4">Polyprotein protein</fullName>
    </recommendedName>
</protein>
<proteinExistence type="predicted"/>
<feature type="region of interest" description="Disordered" evidence="1">
    <location>
        <begin position="267"/>
        <end position="288"/>
    </location>
</feature>
<dbReference type="PANTHER" id="PTHR33180">
    <property type="entry name" value="PHOTOSYSTEM II CP43 REACTION CENTER PROTEIN"/>
    <property type="match status" value="1"/>
</dbReference>
<evidence type="ECO:0000256" key="1">
    <source>
        <dbReference type="SAM" id="MobiDB-lite"/>
    </source>
</evidence>
<reference evidence="2 3" key="1">
    <citation type="submission" date="2020-09" db="EMBL/GenBank/DDBJ databases">
        <title>De no assembly of potato wild relative species, Solanum commersonii.</title>
        <authorList>
            <person name="Cho K."/>
        </authorList>
    </citation>
    <scope>NUCLEOTIDE SEQUENCE [LARGE SCALE GENOMIC DNA]</scope>
    <source>
        <strain evidence="2">LZ3.2</strain>
        <tissue evidence="2">Leaf</tissue>
    </source>
</reference>
<dbReference type="EMBL" id="JACXVP010000010">
    <property type="protein sequence ID" value="KAG5580506.1"/>
    <property type="molecule type" value="Genomic_DNA"/>
</dbReference>
<evidence type="ECO:0008006" key="4">
    <source>
        <dbReference type="Google" id="ProtNLM"/>
    </source>
</evidence>
<gene>
    <name evidence="2" type="ORF">H5410_051133</name>
</gene>
<feature type="compositionally biased region" description="Acidic residues" evidence="1">
    <location>
        <begin position="268"/>
        <end position="282"/>
    </location>
</feature>
<comment type="caution">
    <text evidence="2">The sequence shown here is derived from an EMBL/GenBank/DDBJ whole genome shotgun (WGS) entry which is preliminary data.</text>
</comment>
<accession>A0A9J5WXK3</accession>
<sequence length="329" mass="35927">MGSRRIADQFGKNKLDRPNLQDLEAEDKCKMVMERSKRRIADSPEILIRAKQRQTSLLFSVLITELCRHAWVRRDAKKDMEVTPTSSTNIRKIKAEYLKDQAEKKKAAMVDSVNTEPSLAEASLYTPAPGPSGISIATATPTDTPCSSIVALPPRPTVVVDAFLLRMGHLAQSADHWVASLEASISGMIQTTLADVVTPLSITIDAIASRIAVCEHDQGATKEVTALKATISKMRKDVDYLKSTDMLMGFGTVEIPDDRMWKIAQPESEVETDEEMLDETEGAADKDLTKTEKAVLDAVVQASLVTLSTDAQVQNATTGTNALTNREPA</sequence>